<keyword evidence="1" id="KW-0808">Transferase</keyword>
<dbReference type="GO" id="GO:0032259">
    <property type="term" value="P:methylation"/>
    <property type="evidence" value="ECO:0007669"/>
    <property type="project" value="UniProtKB-KW"/>
</dbReference>
<accession>A0A1N6EZ80</accession>
<dbReference type="InterPro" id="IPR029063">
    <property type="entry name" value="SAM-dependent_MTases_sf"/>
</dbReference>
<proteinExistence type="predicted"/>
<dbReference type="Gene3D" id="3.40.50.150">
    <property type="entry name" value="Vaccinia Virus protein VP39"/>
    <property type="match status" value="1"/>
</dbReference>
<dbReference type="STRING" id="1123272.SAMN02745824_2156"/>
<dbReference type="OrthoDB" id="2469560at2"/>
<dbReference type="SUPFAM" id="SSF53335">
    <property type="entry name" value="S-adenosyl-L-methionine-dependent methyltransferases"/>
    <property type="match status" value="1"/>
</dbReference>
<reference evidence="2" key="1">
    <citation type="submission" date="2016-11" db="EMBL/GenBank/DDBJ databases">
        <authorList>
            <person name="Varghese N."/>
            <person name="Submissions S."/>
        </authorList>
    </citation>
    <scope>NUCLEOTIDE SEQUENCE [LARGE SCALE GENOMIC DNA]</scope>
    <source>
        <strain evidence="2">DSM 22363</strain>
    </source>
</reference>
<dbReference type="GO" id="GO:0008168">
    <property type="term" value="F:methyltransferase activity"/>
    <property type="evidence" value="ECO:0007669"/>
    <property type="project" value="UniProtKB-KW"/>
</dbReference>
<gene>
    <name evidence="1" type="ORF">SAMN02745824_2156</name>
</gene>
<sequence>MANLLIHSMSEFAPIVVQTLHHAEASRIAEIGAEYGGMSSILADYTEQMEGHLYSIDPMPKPEFLDWVDGQDQVSHIAKPSLEAFEDLSDIDAWLVDGDHNWFTVYNELKSIDAACQRDGKPLLAILHDVCWPSAFRDSYYAPDSIPPEFRHNYSMDGGAKPGNPGLLPGQGFRGMGQFGMAMHEGGERNGVKKAVLDFIAETESGERALSYAEIPAVFGLGILFDTSAPWVGPVSDLLVPFHQNSLIAKLEENRLANFLTVLDWQDGHIRRPD</sequence>
<keyword evidence="1" id="KW-0489">Methyltransferase</keyword>
<protein>
    <submittedName>
        <fullName evidence="1">Methyltransferase domain-containing protein</fullName>
    </submittedName>
</protein>
<name>A0A1N6EZ80_9SPHN</name>
<keyword evidence="2" id="KW-1185">Reference proteome</keyword>
<evidence type="ECO:0000313" key="2">
    <source>
        <dbReference type="Proteomes" id="UP000185192"/>
    </source>
</evidence>
<dbReference type="RefSeq" id="WP_074206357.1">
    <property type="nucleotide sequence ID" value="NZ_FSQW01000002.1"/>
</dbReference>
<dbReference type="EMBL" id="FSQW01000002">
    <property type="protein sequence ID" value="SIN88314.1"/>
    <property type="molecule type" value="Genomic_DNA"/>
</dbReference>
<dbReference type="AlphaFoldDB" id="A0A1N6EZ80"/>
<organism evidence="1 2">
    <name type="scientific">Parasphingorhabdus marina DSM 22363</name>
    <dbReference type="NCBI Taxonomy" id="1123272"/>
    <lineage>
        <taxon>Bacteria</taxon>
        <taxon>Pseudomonadati</taxon>
        <taxon>Pseudomonadota</taxon>
        <taxon>Alphaproteobacteria</taxon>
        <taxon>Sphingomonadales</taxon>
        <taxon>Sphingomonadaceae</taxon>
        <taxon>Parasphingorhabdus</taxon>
    </lineage>
</organism>
<evidence type="ECO:0000313" key="1">
    <source>
        <dbReference type="EMBL" id="SIN88314.1"/>
    </source>
</evidence>
<dbReference type="Proteomes" id="UP000185192">
    <property type="component" value="Unassembled WGS sequence"/>
</dbReference>